<dbReference type="Proteomes" id="UP000250043">
    <property type="component" value="Unassembled WGS sequence"/>
</dbReference>
<name>A0A8E2DK09_9APHY</name>
<protein>
    <recommendedName>
        <fullName evidence="3">F-box domain-containing protein</fullName>
    </recommendedName>
</protein>
<keyword evidence="2" id="KW-1185">Reference proteome</keyword>
<dbReference type="OrthoDB" id="2912669at2759"/>
<organism evidence="1 2">
    <name type="scientific">Obba rivulosa</name>
    <dbReference type="NCBI Taxonomy" id="1052685"/>
    <lineage>
        <taxon>Eukaryota</taxon>
        <taxon>Fungi</taxon>
        <taxon>Dikarya</taxon>
        <taxon>Basidiomycota</taxon>
        <taxon>Agaricomycotina</taxon>
        <taxon>Agaricomycetes</taxon>
        <taxon>Polyporales</taxon>
        <taxon>Gelatoporiaceae</taxon>
        <taxon>Obba</taxon>
    </lineage>
</organism>
<dbReference type="InterPro" id="IPR036047">
    <property type="entry name" value="F-box-like_dom_sf"/>
</dbReference>
<dbReference type="SUPFAM" id="SSF81383">
    <property type="entry name" value="F-box domain"/>
    <property type="match status" value="1"/>
</dbReference>
<evidence type="ECO:0000313" key="2">
    <source>
        <dbReference type="Proteomes" id="UP000250043"/>
    </source>
</evidence>
<dbReference type="EMBL" id="KV722454">
    <property type="protein sequence ID" value="OCH88389.1"/>
    <property type="molecule type" value="Genomic_DNA"/>
</dbReference>
<evidence type="ECO:0008006" key="3">
    <source>
        <dbReference type="Google" id="ProtNLM"/>
    </source>
</evidence>
<sequence>MRHIVERTLSSSPFQLSACLRRLKIAISSCGVQSHSSSCPKFKAHVAVVQQSGTTLPIETWEHILDFVADPIDRQSILACALVCQAWLPRSRHYLFGTVHLRTAWQLLRLGQTLHGSAHLSCLVNHLVLCPDHDATALLAAAENLLPQLPATIQLTIQPFLHFPSGTFLPSSGKKPRRNLRGLARKAIKWRRIRADDNAFPLSEVTVITPLYTLDCAHTAYASITTLHLYNSTFLDFSGLASILRSLPNLLRLHCNGTSWNSWNLLVDPLDDAKHHDVGLKELTHLDLRFRFFPSAGLEHLIGALGTPMQVLKLSTLMGSQEQEQAARCLDFKRCRSLDTIFLGSWIHCLQCDYTWMISTLSSVSSDQVQQVEIKFALDTSTLDRREVLDRIPFSNFDDVLSSPQFAGVAQFVFEFEDASERRQWWISELATRMPMLQFKGKLRLELQNLPPEHTWRDESLVEWKYSDILGTI</sequence>
<dbReference type="AlphaFoldDB" id="A0A8E2DK09"/>
<proteinExistence type="predicted"/>
<accession>A0A8E2DK09</accession>
<reference evidence="1 2" key="1">
    <citation type="submission" date="2016-07" db="EMBL/GenBank/DDBJ databases">
        <title>Draft genome of the white-rot fungus Obba rivulosa 3A-2.</title>
        <authorList>
            <consortium name="DOE Joint Genome Institute"/>
            <person name="Miettinen O."/>
            <person name="Riley R."/>
            <person name="Acob R."/>
            <person name="Barry K."/>
            <person name="Cullen D."/>
            <person name="De Vries R."/>
            <person name="Hainaut M."/>
            <person name="Hatakka A."/>
            <person name="Henrissat B."/>
            <person name="Hilden K."/>
            <person name="Kuo R."/>
            <person name="Labutti K."/>
            <person name="Lipzen A."/>
            <person name="Makela M.R."/>
            <person name="Sandor L."/>
            <person name="Spatafora J.W."/>
            <person name="Grigoriev I.V."/>
            <person name="Hibbett D.S."/>
        </authorList>
    </citation>
    <scope>NUCLEOTIDE SEQUENCE [LARGE SCALE GENOMIC DNA]</scope>
    <source>
        <strain evidence="1 2">3A-2</strain>
    </source>
</reference>
<evidence type="ECO:0000313" key="1">
    <source>
        <dbReference type="EMBL" id="OCH88389.1"/>
    </source>
</evidence>
<gene>
    <name evidence="1" type="ORF">OBBRIDRAFT_795284</name>
</gene>